<gene>
    <name evidence="7" type="primary">yihY</name>
    <name evidence="7" type="ORF">NCTC12112_00723</name>
</gene>
<proteinExistence type="predicted"/>
<dbReference type="AlphaFoldDB" id="A0AAX2J8Y0"/>
<dbReference type="NCBIfam" id="TIGR00765">
    <property type="entry name" value="yihY_not_rbn"/>
    <property type="match status" value="1"/>
</dbReference>
<organism evidence="7 8">
    <name type="scientific">Fusobacterium ulcerans</name>
    <dbReference type="NCBI Taxonomy" id="861"/>
    <lineage>
        <taxon>Bacteria</taxon>
        <taxon>Fusobacteriati</taxon>
        <taxon>Fusobacteriota</taxon>
        <taxon>Fusobacteriia</taxon>
        <taxon>Fusobacteriales</taxon>
        <taxon>Fusobacteriaceae</taxon>
        <taxon>Fusobacterium</taxon>
    </lineage>
</organism>
<accession>A0AAX2J8Y0</accession>
<dbReference type="RefSeq" id="WP_005976249.1">
    <property type="nucleotide sequence ID" value="NZ_BAABXY010000001.1"/>
</dbReference>
<sequence length="419" mass="48238">MNIKRKLIYFFKEVASQGKISNIISGIQRALENYKRANSALWVTSLCFYTLLSLVPVFAILFSLGSWLGVAESIIIHLSKYSPLNEEMITFLVQFSENLLENARSGVLAGIGFLSLGWTLITMFSIVEKSFNDIWQVEKSRMILRKITDYIAFFLLFPLLILTINGGMVIIGKKLEGIYDISPYLLQVIPSLSIFLFFTALYMLIPNTKVKLIPAFFSAVFTSVLFSGLQYFFIHLQVMIITYNKIYGSFSVIFIFFLWLKIMWFFIILGAHLSYFLQNKDLKSHSNDVNSISFKSKEYAGMIVIRELIRRYSNNLSPVTVKELAEKNDIPYDLILYVLTVFEKNGLAAKVINVKNEDEASFTILQNIDQINFKKVFNVLESSGEDIRLQVNDDNRAFYKIIKNKDFDFLIKDLLENSK</sequence>
<feature type="transmembrane region" description="Helical" evidence="6">
    <location>
        <begin position="246"/>
        <end position="277"/>
    </location>
</feature>
<protein>
    <submittedName>
        <fullName evidence="7">YihY family inner membrane protein</fullName>
    </submittedName>
</protein>
<dbReference type="KEGG" id="ful:C4N20_10835"/>
<feature type="transmembrane region" description="Helical" evidence="6">
    <location>
        <begin position="147"/>
        <end position="172"/>
    </location>
</feature>
<comment type="subcellular location">
    <subcellularLocation>
        <location evidence="1">Cell membrane</location>
        <topology evidence="1">Multi-pass membrane protein</topology>
    </subcellularLocation>
</comment>
<evidence type="ECO:0000313" key="8">
    <source>
        <dbReference type="Proteomes" id="UP000249008"/>
    </source>
</evidence>
<dbReference type="Pfam" id="PF03631">
    <property type="entry name" value="Virul_fac_BrkB"/>
    <property type="match status" value="1"/>
</dbReference>
<keyword evidence="3 6" id="KW-0812">Transmembrane</keyword>
<dbReference type="EMBL" id="LS483487">
    <property type="protein sequence ID" value="SQJ00444.1"/>
    <property type="molecule type" value="Genomic_DNA"/>
</dbReference>
<dbReference type="Proteomes" id="UP000249008">
    <property type="component" value="Chromosome 1"/>
</dbReference>
<dbReference type="GeneID" id="78455310"/>
<keyword evidence="2" id="KW-1003">Cell membrane</keyword>
<feature type="transmembrane region" description="Helical" evidence="6">
    <location>
        <begin position="212"/>
        <end position="234"/>
    </location>
</feature>
<dbReference type="InterPro" id="IPR017039">
    <property type="entry name" value="Virul_fac_BrkB"/>
</dbReference>
<evidence type="ECO:0000256" key="2">
    <source>
        <dbReference type="ARBA" id="ARBA00022475"/>
    </source>
</evidence>
<dbReference type="PANTHER" id="PTHR30213:SF0">
    <property type="entry name" value="UPF0761 MEMBRANE PROTEIN YIHY"/>
    <property type="match status" value="1"/>
</dbReference>
<name>A0AAX2J8Y0_9FUSO</name>
<feature type="transmembrane region" description="Helical" evidence="6">
    <location>
        <begin position="107"/>
        <end position="127"/>
    </location>
</feature>
<evidence type="ECO:0000256" key="6">
    <source>
        <dbReference type="SAM" id="Phobius"/>
    </source>
</evidence>
<evidence type="ECO:0000313" key="7">
    <source>
        <dbReference type="EMBL" id="SQJ00444.1"/>
    </source>
</evidence>
<evidence type="ECO:0000256" key="1">
    <source>
        <dbReference type="ARBA" id="ARBA00004651"/>
    </source>
</evidence>
<keyword evidence="4 6" id="KW-1133">Transmembrane helix</keyword>
<evidence type="ECO:0000256" key="3">
    <source>
        <dbReference type="ARBA" id="ARBA00022692"/>
    </source>
</evidence>
<dbReference type="GO" id="GO:0005886">
    <property type="term" value="C:plasma membrane"/>
    <property type="evidence" value="ECO:0007669"/>
    <property type="project" value="UniProtKB-SubCell"/>
</dbReference>
<evidence type="ECO:0000256" key="5">
    <source>
        <dbReference type="ARBA" id="ARBA00023136"/>
    </source>
</evidence>
<feature type="transmembrane region" description="Helical" evidence="6">
    <location>
        <begin position="184"/>
        <end position="205"/>
    </location>
</feature>
<reference evidence="7 8" key="1">
    <citation type="submission" date="2018-06" db="EMBL/GenBank/DDBJ databases">
        <authorList>
            <consortium name="Pathogen Informatics"/>
            <person name="Doyle S."/>
        </authorList>
    </citation>
    <scope>NUCLEOTIDE SEQUENCE [LARGE SCALE GENOMIC DNA]</scope>
    <source>
        <strain evidence="7 8">NCTC12112</strain>
    </source>
</reference>
<feature type="transmembrane region" description="Helical" evidence="6">
    <location>
        <begin position="39"/>
        <end position="62"/>
    </location>
</feature>
<dbReference type="PANTHER" id="PTHR30213">
    <property type="entry name" value="INNER MEMBRANE PROTEIN YHJD"/>
    <property type="match status" value="1"/>
</dbReference>
<evidence type="ECO:0000256" key="4">
    <source>
        <dbReference type="ARBA" id="ARBA00022989"/>
    </source>
</evidence>
<keyword evidence="5 6" id="KW-0472">Membrane</keyword>